<dbReference type="EMBL" id="JAULSX010000004">
    <property type="protein sequence ID" value="KAK3492947.1"/>
    <property type="molecule type" value="Genomic_DNA"/>
</dbReference>
<dbReference type="GeneID" id="87877797"/>
<organism evidence="1 2">
    <name type="scientific">Neurospora hispaniola</name>
    <dbReference type="NCBI Taxonomy" id="588809"/>
    <lineage>
        <taxon>Eukaryota</taxon>
        <taxon>Fungi</taxon>
        <taxon>Dikarya</taxon>
        <taxon>Ascomycota</taxon>
        <taxon>Pezizomycotina</taxon>
        <taxon>Sordariomycetes</taxon>
        <taxon>Sordariomycetidae</taxon>
        <taxon>Sordariales</taxon>
        <taxon>Sordariaceae</taxon>
        <taxon>Neurospora</taxon>
    </lineage>
</organism>
<comment type="caution">
    <text evidence="1">The sequence shown here is derived from an EMBL/GenBank/DDBJ whole genome shotgun (WGS) entry which is preliminary data.</text>
</comment>
<proteinExistence type="predicted"/>
<protein>
    <submittedName>
        <fullName evidence="1">Uncharacterized protein</fullName>
    </submittedName>
</protein>
<gene>
    <name evidence="1" type="ORF">B0T23DRAFT_429156</name>
</gene>
<name>A0AAJ0MS62_9PEZI</name>
<dbReference type="AlphaFoldDB" id="A0AAJ0MS62"/>
<dbReference type="RefSeq" id="XP_062693405.1">
    <property type="nucleotide sequence ID" value="XM_062840175.1"/>
</dbReference>
<evidence type="ECO:0000313" key="1">
    <source>
        <dbReference type="EMBL" id="KAK3492947.1"/>
    </source>
</evidence>
<evidence type="ECO:0000313" key="2">
    <source>
        <dbReference type="Proteomes" id="UP001285908"/>
    </source>
</evidence>
<accession>A0AAJ0MS62</accession>
<keyword evidence="2" id="KW-1185">Reference proteome</keyword>
<dbReference type="Proteomes" id="UP001285908">
    <property type="component" value="Unassembled WGS sequence"/>
</dbReference>
<reference evidence="1 2" key="1">
    <citation type="journal article" date="2023" name="Mol. Phylogenet. Evol.">
        <title>Genome-scale phylogeny and comparative genomics of the fungal order Sordariales.</title>
        <authorList>
            <person name="Hensen N."/>
            <person name="Bonometti L."/>
            <person name="Westerberg I."/>
            <person name="Brannstrom I.O."/>
            <person name="Guillou S."/>
            <person name="Cros-Aarteil S."/>
            <person name="Calhoun S."/>
            <person name="Haridas S."/>
            <person name="Kuo A."/>
            <person name="Mondo S."/>
            <person name="Pangilinan J."/>
            <person name="Riley R."/>
            <person name="LaButti K."/>
            <person name="Andreopoulos B."/>
            <person name="Lipzen A."/>
            <person name="Chen C."/>
            <person name="Yan M."/>
            <person name="Daum C."/>
            <person name="Ng V."/>
            <person name="Clum A."/>
            <person name="Steindorff A."/>
            <person name="Ohm R.A."/>
            <person name="Martin F."/>
            <person name="Silar P."/>
            <person name="Natvig D.O."/>
            <person name="Lalanne C."/>
            <person name="Gautier V."/>
            <person name="Ament-Velasquez S.L."/>
            <person name="Kruys A."/>
            <person name="Hutchinson M.I."/>
            <person name="Powell A.J."/>
            <person name="Barry K."/>
            <person name="Miller A.N."/>
            <person name="Grigoriev I.V."/>
            <person name="Debuchy R."/>
            <person name="Gladieux P."/>
            <person name="Hiltunen Thoren M."/>
            <person name="Johannesson H."/>
        </authorList>
    </citation>
    <scope>NUCLEOTIDE SEQUENCE [LARGE SCALE GENOMIC DNA]</scope>
    <source>
        <strain evidence="1 2">FGSC 10403</strain>
    </source>
</reference>
<sequence>MAALTPAQRTLLHEYRATVLHINIGKARETPWGKAVVGCLEGHLYKGVWGEAHGGDEVLAVASSTWRAEVVALPLASPAGHVWKPLAATCVSRAAFLKQAKTARGGKGKAREPDSDFKTPKFPADVIKDVVTAQRGGKWSFKGTATFSGGGIKDEQRASWLCGL</sequence>